<dbReference type="EMBL" id="JABCUR010000008">
    <property type="protein sequence ID" value="NMW65616.1"/>
    <property type="molecule type" value="Genomic_DNA"/>
</dbReference>
<reference evidence="2 3" key="1">
    <citation type="submission" date="2020-04" db="EMBL/GenBank/DDBJ databases">
        <title>Antimicrobial susceptibility and clonality of vaginal-derived multi-drug resistant Mobiluncus isolates in China.</title>
        <authorList>
            <person name="Zhang X."/>
        </authorList>
    </citation>
    <scope>NUCLEOTIDE SEQUENCE [LARGE SCALE GENOMIC DNA]</scope>
    <source>
        <strain evidence="2 3">13</strain>
    </source>
</reference>
<evidence type="ECO:0000313" key="2">
    <source>
        <dbReference type="EMBL" id="NMW65616.1"/>
    </source>
</evidence>
<evidence type="ECO:0008006" key="4">
    <source>
        <dbReference type="Google" id="ProtNLM"/>
    </source>
</evidence>
<sequence length="71" mass="8537">MHNRTWENILEVEIASFEWVSWQNTTRTRENLGYQTPQEIEDQYWQHARKHEIIGKGTRQGKTQAASKTRH</sequence>
<feature type="compositionally biased region" description="Polar residues" evidence="1">
    <location>
        <begin position="60"/>
        <end position="71"/>
    </location>
</feature>
<dbReference type="Proteomes" id="UP000578252">
    <property type="component" value="Unassembled WGS sequence"/>
</dbReference>
<organism evidence="2 3">
    <name type="scientific">Mobiluncus mulieris</name>
    <dbReference type="NCBI Taxonomy" id="2052"/>
    <lineage>
        <taxon>Bacteria</taxon>
        <taxon>Bacillati</taxon>
        <taxon>Actinomycetota</taxon>
        <taxon>Actinomycetes</taxon>
        <taxon>Actinomycetales</taxon>
        <taxon>Actinomycetaceae</taxon>
        <taxon>Mobiluncus</taxon>
    </lineage>
</organism>
<evidence type="ECO:0000313" key="3">
    <source>
        <dbReference type="Proteomes" id="UP000578252"/>
    </source>
</evidence>
<accession>A0A7Y0U278</accession>
<name>A0A7Y0U278_9ACTO</name>
<feature type="region of interest" description="Disordered" evidence="1">
    <location>
        <begin position="52"/>
        <end position="71"/>
    </location>
</feature>
<protein>
    <recommendedName>
        <fullName evidence="4">Integrase catalytic domain-containing protein</fullName>
    </recommendedName>
</protein>
<dbReference type="AlphaFoldDB" id="A0A7Y0U278"/>
<comment type="caution">
    <text evidence="2">The sequence shown here is derived from an EMBL/GenBank/DDBJ whole genome shotgun (WGS) entry which is preliminary data.</text>
</comment>
<proteinExistence type="predicted"/>
<evidence type="ECO:0000256" key="1">
    <source>
        <dbReference type="SAM" id="MobiDB-lite"/>
    </source>
</evidence>
<gene>
    <name evidence="2" type="ORF">HHJ78_08825</name>
</gene>